<dbReference type="RefSeq" id="WP_038544353.1">
    <property type="nucleotide sequence ID" value="NZ_HG938353.1"/>
</dbReference>
<organism evidence="1 2">
    <name type="scientific">Neorhizobium galegae bv. orientalis str. HAMBI 540</name>
    <dbReference type="NCBI Taxonomy" id="1028800"/>
    <lineage>
        <taxon>Bacteria</taxon>
        <taxon>Pseudomonadati</taxon>
        <taxon>Pseudomonadota</taxon>
        <taxon>Alphaproteobacteria</taxon>
        <taxon>Hyphomicrobiales</taxon>
        <taxon>Rhizobiaceae</taxon>
        <taxon>Rhizobium/Agrobacterium group</taxon>
        <taxon>Neorhizobium</taxon>
    </lineage>
</organism>
<accession>A0A068SUK6</accession>
<dbReference type="KEGG" id="ngg:RG540_CH26040"/>
<dbReference type="EMBL" id="HG938353">
    <property type="protein sequence ID" value="CDN48770.1"/>
    <property type="molecule type" value="Genomic_DNA"/>
</dbReference>
<dbReference type="GeneID" id="24257544"/>
<evidence type="ECO:0000313" key="2">
    <source>
        <dbReference type="Proteomes" id="UP000028181"/>
    </source>
</evidence>
<sequence>MSKLEQIEKAVAQLDRQELEAFSLWFEEFQAERWDRQIEKDDAESEFDRLTEDALTEFRAGKTRSL</sequence>
<protein>
    <submittedName>
        <fullName evidence="1">Uncharacterized protein</fullName>
    </submittedName>
</protein>
<keyword evidence="2" id="KW-1185">Reference proteome</keyword>
<dbReference type="eggNOG" id="ENOG50330SE">
    <property type="taxonomic scope" value="Bacteria"/>
</dbReference>
<name>A0A068SUK6_NEOGA</name>
<gene>
    <name evidence="1" type="ORF">RG540_CH26040</name>
</gene>
<evidence type="ECO:0000313" key="1">
    <source>
        <dbReference type="EMBL" id="CDN48770.1"/>
    </source>
</evidence>
<proteinExistence type="predicted"/>
<dbReference type="OrthoDB" id="9800707at2"/>
<dbReference type="AlphaFoldDB" id="A0A068SUK6"/>
<dbReference type="Proteomes" id="UP000028181">
    <property type="component" value="Chromosome I"/>
</dbReference>
<dbReference type="PATRIC" id="fig|1028800.3.peg.2633"/>
<dbReference type="HOGENOM" id="CLU_193486_0_0_5"/>
<reference evidence="2" key="1">
    <citation type="journal article" date="2014" name="BMC Genomics">
        <title>Genome sequencing of two Neorhizobium galegae strains reveals a noeT gene responsible for the unusual acetylation of the nodulation factors.</title>
        <authorList>
            <person name="Osterman J."/>
            <person name="Marsh J."/>
            <person name="Laine P.K."/>
            <person name="Zeng Z."/>
            <person name="Alatalo E."/>
            <person name="Sullivan J.T."/>
            <person name="Young J.P."/>
            <person name="Thomas-Oates J."/>
            <person name="Paulin L."/>
            <person name="Lindstrom K."/>
        </authorList>
    </citation>
    <scope>NUCLEOTIDE SEQUENCE [LARGE SCALE GENOMIC DNA]</scope>
    <source>
        <strain evidence="2">HAMBI 540</strain>
    </source>
</reference>